<dbReference type="InterPro" id="IPR046342">
    <property type="entry name" value="CBS_dom_sf"/>
</dbReference>
<dbReference type="AlphaFoldDB" id="A0A840MLI4"/>
<sequence length="222" mass="24259">MPTLKAAFALVRIQSACLGDIMQHHYKTLKFAPVDPASTCVKADRGYTDVTLNHPALAVMTDFRHAPAFGIGEGMPVGTALEKMKTVGVRMLMVTDSDQLIHGIVTADDILGERALTALERTRVKRDELTVAEVMHPSHALYAFRMNDILNATVGDLLATLRSYGFQHVLVTTLENGQPKIRGLFSAAEIARHLHQDFDPLVRAQSFAELGRTLLGSVKQAA</sequence>
<dbReference type="Pfam" id="PF00571">
    <property type="entry name" value="CBS"/>
    <property type="match status" value="1"/>
</dbReference>
<dbReference type="PROSITE" id="PS51371">
    <property type="entry name" value="CBS"/>
    <property type="match status" value="2"/>
</dbReference>
<dbReference type="Gene3D" id="3.10.580.10">
    <property type="entry name" value="CBS-domain"/>
    <property type="match status" value="1"/>
</dbReference>
<accession>A0A840MLI4</accession>
<gene>
    <name evidence="3" type="ORF">HNQ59_002568</name>
</gene>
<feature type="domain" description="CBS" evidence="2">
    <location>
        <begin position="135"/>
        <end position="201"/>
    </location>
</feature>
<evidence type="ECO:0000313" key="4">
    <source>
        <dbReference type="Proteomes" id="UP000575898"/>
    </source>
</evidence>
<dbReference type="Proteomes" id="UP000575898">
    <property type="component" value="Unassembled WGS sequence"/>
</dbReference>
<name>A0A840MLI4_9PROT</name>
<proteinExistence type="predicted"/>
<reference evidence="3 4" key="1">
    <citation type="submission" date="2020-08" db="EMBL/GenBank/DDBJ databases">
        <title>Genomic Encyclopedia of Type Strains, Phase IV (KMG-IV): sequencing the most valuable type-strain genomes for metagenomic binning, comparative biology and taxonomic classification.</title>
        <authorList>
            <person name="Goeker M."/>
        </authorList>
    </citation>
    <scope>NUCLEOTIDE SEQUENCE [LARGE SCALE GENOMIC DNA]</scope>
    <source>
        <strain evidence="3 4">DSM 27165</strain>
    </source>
</reference>
<evidence type="ECO:0000259" key="2">
    <source>
        <dbReference type="PROSITE" id="PS51371"/>
    </source>
</evidence>
<dbReference type="RefSeq" id="WP_184039833.1">
    <property type="nucleotide sequence ID" value="NZ_JACHHY010000015.1"/>
</dbReference>
<dbReference type="InterPro" id="IPR000644">
    <property type="entry name" value="CBS_dom"/>
</dbReference>
<feature type="domain" description="CBS" evidence="2">
    <location>
        <begin position="60"/>
        <end position="121"/>
    </location>
</feature>
<dbReference type="SUPFAM" id="SSF54631">
    <property type="entry name" value="CBS-domain pair"/>
    <property type="match status" value="1"/>
</dbReference>
<keyword evidence="4" id="KW-1185">Reference proteome</keyword>
<comment type="caution">
    <text evidence="3">The sequence shown here is derived from an EMBL/GenBank/DDBJ whole genome shotgun (WGS) entry which is preliminary data.</text>
</comment>
<evidence type="ECO:0000313" key="3">
    <source>
        <dbReference type="EMBL" id="MBB5019270.1"/>
    </source>
</evidence>
<keyword evidence="1" id="KW-0129">CBS domain</keyword>
<organism evidence="3 4">
    <name type="scientific">Chitinivorax tropicus</name>
    <dbReference type="NCBI Taxonomy" id="714531"/>
    <lineage>
        <taxon>Bacteria</taxon>
        <taxon>Pseudomonadati</taxon>
        <taxon>Pseudomonadota</taxon>
        <taxon>Betaproteobacteria</taxon>
        <taxon>Chitinivorax</taxon>
    </lineage>
</organism>
<evidence type="ECO:0000256" key="1">
    <source>
        <dbReference type="PROSITE-ProRule" id="PRU00703"/>
    </source>
</evidence>
<protein>
    <submittedName>
        <fullName evidence="3">CBS domain containing-hemolysin-like protein</fullName>
    </submittedName>
</protein>
<dbReference type="EMBL" id="JACHHY010000015">
    <property type="protein sequence ID" value="MBB5019270.1"/>
    <property type="molecule type" value="Genomic_DNA"/>
</dbReference>